<proteinExistence type="predicted"/>
<evidence type="ECO:0000313" key="1">
    <source>
        <dbReference type="EMBL" id="MFC7360045.1"/>
    </source>
</evidence>
<dbReference type="GO" id="GO:0061542">
    <property type="term" value="F:3-demethylubiquinol 3-O-methyltransferase activity"/>
    <property type="evidence" value="ECO:0007669"/>
    <property type="project" value="UniProtKB-EC"/>
</dbReference>
<keyword evidence="1" id="KW-0489">Methyltransferase</keyword>
<accession>A0ABW2N2A2</accession>
<dbReference type="GO" id="GO:0102208">
    <property type="term" value="F:2-polyprenyl-6-hydroxyphenol methylase activity"/>
    <property type="evidence" value="ECO:0007669"/>
    <property type="project" value="UniProtKB-EC"/>
</dbReference>
<dbReference type="RefSeq" id="WP_255890692.1">
    <property type="nucleotide sequence ID" value="NZ_JAFMZM010000003.1"/>
</dbReference>
<comment type="caution">
    <text evidence="1">The sequence shown here is derived from an EMBL/GenBank/DDBJ whole genome shotgun (WGS) entry which is preliminary data.</text>
</comment>
<dbReference type="InterPro" id="IPR029063">
    <property type="entry name" value="SAM-dependent_MTases_sf"/>
</dbReference>
<dbReference type="EMBL" id="JBHTCH010000005">
    <property type="protein sequence ID" value="MFC7360045.1"/>
    <property type="molecule type" value="Genomic_DNA"/>
</dbReference>
<gene>
    <name evidence="1" type="ORF">ACFQO6_07155</name>
</gene>
<organism evidence="1 2">
    <name type="scientific">Nocardioides astragali</name>
    <dbReference type="NCBI Taxonomy" id="1776736"/>
    <lineage>
        <taxon>Bacteria</taxon>
        <taxon>Bacillati</taxon>
        <taxon>Actinomycetota</taxon>
        <taxon>Actinomycetes</taxon>
        <taxon>Propionibacteriales</taxon>
        <taxon>Nocardioidaceae</taxon>
        <taxon>Nocardioides</taxon>
    </lineage>
</organism>
<dbReference type="CDD" id="cd02440">
    <property type="entry name" value="AdoMet_MTases"/>
    <property type="match status" value="1"/>
</dbReference>
<dbReference type="Pfam" id="PF13489">
    <property type="entry name" value="Methyltransf_23"/>
    <property type="match status" value="1"/>
</dbReference>
<dbReference type="GO" id="GO:0032259">
    <property type="term" value="P:methylation"/>
    <property type="evidence" value="ECO:0007669"/>
    <property type="project" value="UniProtKB-KW"/>
</dbReference>
<name>A0ABW2N2A2_9ACTN</name>
<protein>
    <submittedName>
        <fullName evidence="1">Class I SAM-dependent methyltransferase</fullName>
        <ecNumber evidence="1">2.1.1.222</ecNumber>
        <ecNumber evidence="1">2.1.1.64</ecNumber>
    </submittedName>
</protein>
<dbReference type="Gene3D" id="3.40.50.150">
    <property type="entry name" value="Vaccinia Virus protein VP39"/>
    <property type="match status" value="1"/>
</dbReference>
<dbReference type="SUPFAM" id="SSF53335">
    <property type="entry name" value="S-adenosyl-L-methionine-dependent methyltransferases"/>
    <property type="match status" value="1"/>
</dbReference>
<evidence type="ECO:0000313" key="2">
    <source>
        <dbReference type="Proteomes" id="UP001596524"/>
    </source>
</evidence>
<sequence length="321" mass="36318">MATIAPCHGREFFADALVERAGNEHRAWDRRLPRQYADKYGDAMLSALRNALRSRQGSPHVPAHGYEPLIRERSVADSLKADDIQALNELLPWACFTVDGQGRRVGRPANATKRSTPQVIPDERIVRLDAALGLRDKHVVEVGCFEGVHTIALCDRAARVTAVDARVENVVKTLTRTWLYGHRPELAVQDVEDASATDIYECDVLHHNGVLYHLQDPVGHLRRALARVRSGMLLDTHISREHEATSQYQVDGQSFRVREVKEYPRSPFAGVYPSARWLLLDDLRDEVRRAGFEDVAVEEVREERNGLRVLLIARRGEDQTE</sequence>
<reference evidence="2" key="1">
    <citation type="journal article" date="2019" name="Int. J. Syst. Evol. Microbiol.">
        <title>The Global Catalogue of Microorganisms (GCM) 10K type strain sequencing project: providing services to taxonomists for standard genome sequencing and annotation.</title>
        <authorList>
            <consortium name="The Broad Institute Genomics Platform"/>
            <consortium name="The Broad Institute Genome Sequencing Center for Infectious Disease"/>
            <person name="Wu L."/>
            <person name="Ma J."/>
        </authorList>
    </citation>
    <scope>NUCLEOTIDE SEQUENCE [LARGE SCALE GENOMIC DNA]</scope>
    <source>
        <strain evidence="2">FCH27</strain>
    </source>
</reference>
<dbReference type="EC" id="2.1.1.64" evidence="1"/>
<dbReference type="EC" id="2.1.1.222" evidence="1"/>
<keyword evidence="2" id="KW-1185">Reference proteome</keyword>
<dbReference type="Proteomes" id="UP001596524">
    <property type="component" value="Unassembled WGS sequence"/>
</dbReference>
<keyword evidence="1" id="KW-0808">Transferase</keyword>